<sequence length="286" mass="31002">MKVLMIGAGDIARSHARAVVKLGGSIAGAYDVNAEGLRSFTGEFGCDALEYGQIPGYLDGVDYAVISTPPTKRLDYCEMVLSRRVPLYLEKPVAATLEDARKIADMAKRSGAKIVVGFAHRYRPAFVKLHEMVGSGMFGQPVNVFSCRVGPGFGYGKNNAGYGASWRTDPKLACGMTIESVSHEFNLLSSLAGEFETIACNVRGTIDALPQYDTNSTMVMRCKNGAVASIMTSWSSGAGANLKGYIGTRGSILLKGRSMFEFDELSYRTVDMEQEEAIRFNDSYDL</sequence>
<evidence type="ECO:0000259" key="2">
    <source>
        <dbReference type="Pfam" id="PF22725"/>
    </source>
</evidence>
<dbReference type="Gene3D" id="3.30.360.10">
    <property type="entry name" value="Dihydrodipicolinate Reductase, domain 2"/>
    <property type="match status" value="1"/>
</dbReference>
<dbReference type="GO" id="GO:0000166">
    <property type="term" value="F:nucleotide binding"/>
    <property type="evidence" value="ECO:0007669"/>
    <property type="project" value="InterPro"/>
</dbReference>
<dbReference type="InterPro" id="IPR051450">
    <property type="entry name" value="Gfo/Idh/MocA_Oxidoreductases"/>
</dbReference>
<accession>A0A9D1DNA4</accession>
<organism evidence="3 4">
    <name type="scientific">Candidatus Scatomorpha intestinigallinarum</name>
    <dbReference type="NCBI Taxonomy" id="2840923"/>
    <lineage>
        <taxon>Bacteria</taxon>
        <taxon>Bacillati</taxon>
        <taxon>Bacillota</taxon>
        <taxon>Clostridia</taxon>
        <taxon>Eubacteriales</taxon>
        <taxon>Candidatus Scatomorpha</taxon>
    </lineage>
</organism>
<dbReference type="Pfam" id="PF01408">
    <property type="entry name" value="GFO_IDH_MocA"/>
    <property type="match status" value="1"/>
</dbReference>
<proteinExistence type="predicted"/>
<dbReference type="EMBL" id="DVHH01000254">
    <property type="protein sequence ID" value="HIR56007.1"/>
    <property type="molecule type" value="Genomic_DNA"/>
</dbReference>
<reference evidence="3" key="2">
    <citation type="journal article" date="2021" name="PeerJ">
        <title>Extensive microbial diversity within the chicken gut microbiome revealed by metagenomics and culture.</title>
        <authorList>
            <person name="Gilroy R."/>
            <person name="Ravi A."/>
            <person name="Getino M."/>
            <person name="Pursley I."/>
            <person name="Horton D.L."/>
            <person name="Alikhan N.F."/>
            <person name="Baker D."/>
            <person name="Gharbi K."/>
            <person name="Hall N."/>
            <person name="Watson M."/>
            <person name="Adriaenssens E.M."/>
            <person name="Foster-Nyarko E."/>
            <person name="Jarju S."/>
            <person name="Secka A."/>
            <person name="Antonio M."/>
            <person name="Oren A."/>
            <person name="Chaudhuri R.R."/>
            <person name="La Ragione R."/>
            <person name="Hildebrand F."/>
            <person name="Pallen M.J."/>
        </authorList>
    </citation>
    <scope>NUCLEOTIDE SEQUENCE</scope>
    <source>
        <strain evidence="3">ChiGjej3B3-7149</strain>
    </source>
</reference>
<dbReference type="PANTHER" id="PTHR43377">
    <property type="entry name" value="BILIVERDIN REDUCTASE A"/>
    <property type="match status" value="1"/>
</dbReference>
<gene>
    <name evidence="3" type="ORF">IAD36_10495</name>
</gene>
<dbReference type="SUPFAM" id="SSF55347">
    <property type="entry name" value="Glyceraldehyde-3-phosphate dehydrogenase-like, C-terminal domain"/>
    <property type="match status" value="1"/>
</dbReference>
<reference evidence="3" key="1">
    <citation type="submission" date="2020-10" db="EMBL/GenBank/DDBJ databases">
        <authorList>
            <person name="Gilroy R."/>
        </authorList>
    </citation>
    <scope>NUCLEOTIDE SEQUENCE</scope>
    <source>
        <strain evidence="3">ChiGjej3B3-7149</strain>
    </source>
</reference>
<evidence type="ECO:0000313" key="3">
    <source>
        <dbReference type="EMBL" id="HIR56007.1"/>
    </source>
</evidence>
<protein>
    <submittedName>
        <fullName evidence="3">Gfo/Idh/MocA family oxidoreductase</fullName>
    </submittedName>
</protein>
<dbReference type="Gene3D" id="3.40.50.720">
    <property type="entry name" value="NAD(P)-binding Rossmann-like Domain"/>
    <property type="match status" value="1"/>
</dbReference>
<comment type="caution">
    <text evidence="3">The sequence shown here is derived from an EMBL/GenBank/DDBJ whole genome shotgun (WGS) entry which is preliminary data.</text>
</comment>
<dbReference type="Proteomes" id="UP000824238">
    <property type="component" value="Unassembled WGS sequence"/>
</dbReference>
<evidence type="ECO:0000259" key="1">
    <source>
        <dbReference type="Pfam" id="PF01408"/>
    </source>
</evidence>
<name>A0A9D1DNA4_9FIRM</name>
<feature type="domain" description="GFO/IDH/MocA-like oxidoreductase" evidence="2">
    <location>
        <begin position="126"/>
        <end position="252"/>
    </location>
</feature>
<dbReference type="PANTHER" id="PTHR43377:SF1">
    <property type="entry name" value="BILIVERDIN REDUCTASE A"/>
    <property type="match status" value="1"/>
</dbReference>
<evidence type="ECO:0000313" key="4">
    <source>
        <dbReference type="Proteomes" id="UP000824238"/>
    </source>
</evidence>
<feature type="domain" description="Gfo/Idh/MocA-like oxidoreductase N-terminal" evidence="1">
    <location>
        <begin position="1"/>
        <end position="118"/>
    </location>
</feature>
<feature type="non-terminal residue" evidence="3">
    <location>
        <position position="286"/>
    </location>
</feature>
<dbReference type="SUPFAM" id="SSF51735">
    <property type="entry name" value="NAD(P)-binding Rossmann-fold domains"/>
    <property type="match status" value="1"/>
</dbReference>
<dbReference type="InterPro" id="IPR000683">
    <property type="entry name" value="Gfo/Idh/MocA-like_OxRdtase_N"/>
</dbReference>
<dbReference type="InterPro" id="IPR036291">
    <property type="entry name" value="NAD(P)-bd_dom_sf"/>
</dbReference>
<dbReference type="AlphaFoldDB" id="A0A9D1DNA4"/>
<dbReference type="Pfam" id="PF22725">
    <property type="entry name" value="GFO_IDH_MocA_C3"/>
    <property type="match status" value="1"/>
</dbReference>
<dbReference type="InterPro" id="IPR055170">
    <property type="entry name" value="GFO_IDH_MocA-like_dom"/>
</dbReference>